<dbReference type="AlphaFoldDB" id="A0A835H2B1"/>
<accession>A0A835H2B1</accession>
<dbReference type="PANTHER" id="PTHR31917:SF148">
    <property type="entry name" value="DUF724 DOMAIN-CONTAINING PROTEIN 2"/>
    <property type="match status" value="1"/>
</dbReference>
<feature type="coiled-coil region" evidence="3">
    <location>
        <begin position="725"/>
        <end position="790"/>
    </location>
</feature>
<dbReference type="OrthoDB" id="687110at2759"/>
<name>A0A835H2B1_9MAGN</name>
<gene>
    <name evidence="6" type="ORF">IFM89_033740</name>
</gene>
<protein>
    <recommendedName>
        <fullName evidence="5">Agenet domain-containing protein</fullName>
    </recommendedName>
</protein>
<evidence type="ECO:0000313" key="7">
    <source>
        <dbReference type="Proteomes" id="UP000631114"/>
    </source>
</evidence>
<dbReference type="CDD" id="cd20405">
    <property type="entry name" value="Tudor_Agenet_AtDUF_rpt1_3"/>
    <property type="match status" value="1"/>
</dbReference>
<evidence type="ECO:0000313" key="6">
    <source>
        <dbReference type="EMBL" id="KAF9590322.1"/>
    </source>
</evidence>
<dbReference type="Proteomes" id="UP000631114">
    <property type="component" value="Unassembled WGS sequence"/>
</dbReference>
<dbReference type="InterPro" id="IPR014002">
    <property type="entry name" value="Agenet_dom_plant"/>
</dbReference>
<dbReference type="EMBL" id="JADFTS010000009">
    <property type="protein sequence ID" value="KAF9590322.1"/>
    <property type="molecule type" value="Genomic_DNA"/>
</dbReference>
<keyword evidence="3" id="KW-0175">Coiled coil</keyword>
<sequence>MFNIGEEVEVSSKEEGFEDSWYIAKIIHTSKDKRKFFVEYKTLVDESETYPLKEYVSYSELRPLPPKSNTQSFKINEVVDAFINDGWWKGVITKIHMGTMYSVFFKDGDELEIKVKPSELRKHLQWTNGKWITTTTQNKELEATTQNEGSVQLPNPTGNINLSTDMATPETPSGVRDICWKNVKSSSRNICGRMDIQSTSNDQDTPSGAVYSRKKNMNQTAPNTDSEVLRPLKKLRHGEAEDTIAPTCKKVCNARGASIGSPTNKQYVLACPATKVKRNVIEAEDTEVIGFRNSHEQWHKEQHVVLPCKQMKEPLHHNEIKLREVGDMDKQKEKILERKREQQMNSGEKHKRRTTVPDLRTVPSKGPENESLRKEIAEVQTESTKLSDEQPFSVLLKKSRSHIKKGVVGGLIRNNEETEGSSKKGNVDNTVRGVVDKETVDGLKRKHGRPKGLEKEHPTEETTVVQVEPTMLSSHTEKEHQPFSVFLEKSSSHIVGDSGGSQLEVSSEEDNEPLSLRLKKFKSRVVKDNGGVSDDNQVVSNEAITMRDTSLESFVFAESSDVVGSLLLDEHTTFVDPYQYDTARADETAGERALVVVDVTSNTFSSSMQQDDGPLPVQERSLPFIKSSDDLWGIIESKEIFCLLPQNPHFLPLKKYNEDLREGYAIGAMWSFAKLAEVTRKLKLKEPRSVLESKLTALMELEKLGFTVQQIQARLEKLLKIRDFIDQLDDRSKSVERKITKDQREVEHLQQSITQLKLKIQEKEKECSKLADLERKLNVTKESMQGLRLDFHRVVSTPW</sequence>
<dbReference type="SMART" id="SM00743">
    <property type="entry name" value="Agenet"/>
    <property type="match status" value="2"/>
</dbReference>
<feature type="domain" description="Agenet" evidence="5">
    <location>
        <begin position="71"/>
        <end position="128"/>
    </location>
</feature>
<evidence type="ECO:0000256" key="2">
    <source>
        <dbReference type="ARBA" id="ARBA00022604"/>
    </source>
</evidence>
<dbReference type="Pfam" id="PF05266">
    <property type="entry name" value="DUF724"/>
    <property type="match status" value="1"/>
</dbReference>
<feature type="region of interest" description="Disordered" evidence="4">
    <location>
        <begin position="196"/>
        <end position="224"/>
    </location>
</feature>
<dbReference type="InterPro" id="IPR008395">
    <property type="entry name" value="Agenet-like_dom"/>
</dbReference>
<keyword evidence="2" id="KW-0341">Growth regulation</keyword>
<evidence type="ECO:0000256" key="1">
    <source>
        <dbReference type="ARBA" id="ARBA00022448"/>
    </source>
</evidence>
<proteinExistence type="predicted"/>
<feature type="domain" description="Agenet" evidence="5">
    <location>
        <begin position="1"/>
        <end position="69"/>
    </location>
</feature>
<feature type="region of interest" description="Disordered" evidence="4">
    <location>
        <begin position="339"/>
        <end position="374"/>
    </location>
</feature>
<feature type="region of interest" description="Disordered" evidence="4">
    <location>
        <begin position="439"/>
        <end position="463"/>
    </location>
</feature>
<dbReference type="Pfam" id="PF05641">
    <property type="entry name" value="Agenet"/>
    <property type="match status" value="1"/>
</dbReference>
<reference evidence="6 7" key="1">
    <citation type="submission" date="2020-10" db="EMBL/GenBank/DDBJ databases">
        <title>The Coptis chinensis genome and diversification of protoberbering-type alkaloids.</title>
        <authorList>
            <person name="Wang B."/>
            <person name="Shu S."/>
            <person name="Song C."/>
            <person name="Liu Y."/>
        </authorList>
    </citation>
    <scope>NUCLEOTIDE SEQUENCE [LARGE SCALE GENOMIC DNA]</scope>
    <source>
        <strain evidence="6">HL-2020</strain>
        <tissue evidence="6">Leaf</tissue>
    </source>
</reference>
<keyword evidence="1" id="KW-0813">Transport</keyword>
<evidence type="ECO:0000256" key="4">
    <source>
        <dbReference type="SAM" id="MobiDB-lite"/>
    </source>
</evidence>
<dbReference type="CDD" id="cd20406">
    <property type="entry name" value="Tudor_Agenet_AtDUF_rpt2_4"/>
    <property type="match status" value="1"/>
</dbReference>
<organism evidence="6 7">
    <name type="scientific">Coptis chinensis</name>
    <dbReference type="NCBI Taxonomy" id="261450"/>
    <lineage>
        <taxon>Eukaryota</taxon>
        <taxon>Viridiplantae</taxon>
        <taxon>Streptophyta</taxon>
        <taxon>Embryophyta</taxon>
        <taxon>Tracheophyta</taxon>
        <taxon>Spermatophyta</taxon>
        <taxon>Magnoliopsida</taxon>
        <taxon>Ranunculales</taxon>
        <taxon>Ranunculaceae</taxon>
        <taxon>Coptidoideae</taxon>
        <taxon>Coptis</taxon>
    </lineage>
</organism>
<feature type="compositionally biased region" description="Basic and acidic residues" evidence="4">
    <location>
        <begin position="451"/>
        <end position="460"/>
    </location>
</feature>
<comment type="caution">
    <text evidence="6">The sequence shown here is derived from an EMBL/GenBank/DDBJ whole genome shotgun (WGS) entry which is preliminary data.</text>
</comment>
<dbReference type="Gene3D" id="2.30.30.140">
    <property type="match status" value="2"/>
</dbReference>
<dbReference type="InterPro" id="IPR007930">
    <property type="entry name" value="DUF724"/>
</dbReference>
<evidence type="ECO:0000259" key="5">
    <source>
        <dbReference type="SMART" id="SM00743"/>
    </source>
</evidence>
<dbReference type="PANTHER" id="PTHR31917">
    <property type="entry name" value="AGENET DOMAIN-CONTAINING PROTEIN-RELATED"/>
    <property type="match status" value="1"/>
</dbReference>
<keyword evidence="7" id="KW-1185">Reference proteome</keyword>
<feature type="compositionally biased region" description="Polar residues" evidence="4">
    <location>
        <begin position="196"/>
        <end position="206"/>
    </location>
</feature>
<evidence type="ECO:0000256" key="3">
    <source>
        <dbReference type="SAM" id="Coils"/>
    </source>
</evidence>